<proteinExistence type="inferred from homology"/>
<dbReference type="Gene3D" id="1.10.10.10">
    <property type="entry name" value="Winged helix-like DNA-binding domain superfamily/Winged helix DNA-binding domain"/>
    <property type="match status" value="1"/>
</dbReference>
<dbReference type="SUPFAM" id="SSF53850">
    <property type="entry name" value="Periplasmic binding protein-like II"/>
    <property type="match status" value="1"/>
</dbReference>
<dbReference type="Gene3D" id="3.40.190.10">
    <property type="entry name" value="Periplasmic binding protein-like II"/>
    <property type="match status" value="2"/>
</dbReference>
<dbReference type="OrthoDB" id="9785745at2"/>
<dbReference type="PANTHER" id="PTHR30126:SF40">
    <property type="entry name" value="HTH-TYPE TRANSCRIPTIONAL REGULATOR GLTR"/>
    <property type="match status" value="1"/>
</dbReference>
<dbReference type="GO" id="GO:0000976">
    <property type="term" value="F:transcription cis-regulatory region binding"/>
    <property type="evidence" value="ECO:0007669"/>
    <property type="project" value="TreeGrafter"/>
</dbReference>
<dbReference type="SUPFAM" id="SSF46785">
    <property type="entry name" value="Winged helix' DNA-binding domain"/>
    <property type="match status" value="1"/>
</dbReference>
<accession>A0A399E8C9</accession>
<evidence type="ECO:0000256" key="1">
    <source>
        <dbReference type="ARBA" id="ARBA00009437"/>
    </source>
</evidence>
<dbReference type="InterPro" id="IPR036390">
    <property type="entry name" value="WH_DNA-bd_sf"/>
</dbReference>
<dbReference type="EMBL" id="QWKX01000001">
    <property type="protein sequence ID" value="RIH80096.1"/>
    <property type="molecule type" value="Genomic_DNA"/>
</dbReference>
<feature type="domain" description="HTH lysR-type" evidence="5">
    <location>
        <begin position="3"/>
        <end position="60"/>
    </location>
</feature>
<dbReference type="Pfam" id="PF00126">
    <property type="entry name" value="HTH_1"/>
    <property type="match status" value="1"/>
</dbReference>
<dbReference type="PRINTS" id="PR00039">
    <property type="entry name" value="HTHLYSR"/>
</dbReference>
<dbReference type="RefSeq" id="WP_027886551.1">
    <property type="nucleotide sequence ID" value="NZ_JBHSXZ010000016.1"/>
</dbReference>
<comment type="similarity">
    <text evidence="1">Belongs to the LysR transcriptional regulatory family.</text>
</comment>
<keyword evidence="4" id="KW-0804">Transcription</keyword>
<evidence type="ECO:0000256" key="4">
    <source>
        <dbReference type="ARBA" id="ARBA00023163"/>
    </source>
</evidence>
<reference evidence="6 7" key="1">
    <citation type="submission" date="2018-08" db="EMBL/GenBank/DDBJ databases">
        <title>Meiothermus cateniformans JCM 15151 genome sequencing project.</title>
        <authorList>
            <person name="Da Costa M.S."/>
            <person name="Albuquerque L."/>
            <person name="Raposo P."/>
            <person name="Froufe H.J.C."/>
            <person name="Barroso C.S."/>
            <person name="Egas C."/>
        </authorList>
    </citation>
    <scope>NUCLEOTIDE SEQUENCE [LARGE SCALE GENOMIC DNA]</scope>
    <source>
        <strain evidence="6 7">JCM 15151</strain>
    </source>
</reference>
<gene>
    <name evidence="6" type="primary">gltR</name>
    <name evidence="6" type="ORF">Mcate_00067</name>
</gene>
<evidence type="ECO:0000313" key="6">
    <source>
        <dbReference type="EMBL" id="RIH80096.1"/>
    </source>
</evidence>
<dbReference type="GO" id="GO:0003700">
    <property type="term" value="F:DNA-binding transcription factor activity"/>
    <property type="evidence" value="ECO:0007669"/>
    <property type="project" value="InterPro"/>
</dbReference>
<evidence type="ECO:0000259" key="5">
    <source>
        <dbReference type="PROSITE" id="PS50931"/>
    </source>
</evidence>
<keyword evidence="2" id="KW-0805">Transcription regulation</keyword>
<name>A0A399E8C9_9DEIN</name>
<dbReference type="InterPro" id="IPR000847">
    <property type="entry name" value="LysR_HTH_N"/>
</dbReference>
<dbReference type="Pfam" id="PF03466">
    <property type="entry name" value="LysR_substrate"/>
    <property type="match status" value="1"/>
</dbReference>
<comment type="caution">
    <text evidence="6">The sequence shown here is derived from an EMBL/GenBank/DDBJ whole genome shotgun (WGS) entry which is preliminary data.</text>
</comment>
<evidence type="ECO:0000256" key="3">
    <source>
        <dbReference type="ARBA" id="ARBA00023125"/>
    </source>
</evidence>
<evidence type="ECO:0000313" key="7">
    <source>
        <dbReference type="Proteomes" id="UP000266089"/>
    </source>
</evidence>
<evidence type="ECO:0000256" key="2">
    <source>
        <dbReference type="ARBA" id="ARBA00023015"/>
    </source>
</evidence>
<dbReference type="AlphaFoldDB" id="A0A399E8C9"/>
<keyword evidence="3" id="KW-0238">DNA-binding</keyword>
<sequence>MRLNPRYLVVFCVVAELRSLSRAAEVLHLSQPAVSKTLKALEDAVRQPLYERTPQGITLTEAGKALLPYACAVSRSLAQATRFIEERRHQRIPSLEVGLAWSLIPRYLAALIGWAETQQGRCELQLKNGTTLELIEQVYQRDLDAALVLGGTDALPEPLLARRLTSDEMVLVVAPSHPWARLGGVALGQLEGMTLLVPQRNSRLRLRLEQFLERHGIVPARLLECGSLYGVKAAAAAGLGVGLASRSFVEPEQKAGLLRLLFIEDAGFSLGVHWISYPDSSVDFATRELLGLLWRSLGTAPDLVGA</sequence>
<dbReference type="InterPro" id="IPR036388">
    <property type="entry name" value="WH-like_DNA-bd_sf"/>
</dbReference>
<dbReference type="InterPro" id="IPR005119">
    <property type="entry name" value="LysR_subst-bd"/>
</dbReference>
<dbReference type="CDD" id="cd05466">
    <property type="entry name" value="PBP2_LTTR_substrate"/>
    <property type="match status" value="1"/>
</dbReference>
<protein>
    <submittedName>
        <fullName evidence="6">HTH-type transcriptional regulator GltR</fullName>
    </submittedName>
</protein>
<organism evidence="6 7">
    <name type="scientific">Meiothermus taiwanensis</name>
    <dbReference type="NCBI Taxonomy" id="172827"/>
    <lineage>
        <taxon>Bacteria</taxon>
        <taxon>Thermotogati</taxon>
        <taxon>Deinococcota</taxon>
        <taxon>Deinococci</taxon>
        <taxon>Thermales</taxon>
        <taxon>Thermaceae</taxon>
        <taxon>Meiothermus</taxon>
    </lineage>
</organism>
<dbReference type="PROSITE" id="PS50931">
    <property type="entry name" value="HTH_LYSR"/>
    <property type="match status" value="1"/>
</dbReference>
<dbReference type="PANTHER" id="PTHR30126">
    <property type="entry name" value="HTH-TYPE TRANSCRIPTIONAL REGULATOR"/>
    <property type="match status" value="1"/>
</dbReference>
<dbReference type="Proteomes" id="UP000266089">
    <property type="component" value="Unassembled WGS sequence"/>
</dbReference>